<organism evidence="1 2">
    <name type="scientific">Caulobacter vibrioides</name>
    <name type="common">Caulobacter crescentus</name>
    <dbReference type="NCBI Taxonomy" id="155892"/>
    <lineage>
        <taxon>Bacteria</taxon>
        <taxon>Pseudomonadati</taxon>
        <taxon>Pseudomonadota</taxon>
        <taxon>Alphaproteobacteria</taxon>
        <taxon>Caulobacterales</taxon>
        <taxon>Caulobacteraceae</taxon>
        <taxon>Caulobacter</taxon>
    </lineage>
</organism>
<gene>
    <name evidence="1" type="ORF">B7Z12_03055</name>
</gene>
<protein>
    <submittedName>
        <fullName evidence="1">Uncharacterized protein</fullName>
    </submittedName>
</protein>
<sequence length="130" mass="13362">MNPSNAPTPIGVRRQRMLKERRLAAETVAEALFAAEKAIDAAITQTAALAGLMPATRQSANLSAVVGQEALMGAIETMQALALARQNIVATHKQLSIAQHDIGLGAVAFGTGGEKPKAPPSGRLAVVDAA</sequence>
<evidence type="ECO:0000313" key="1">
    <source>
        <dbReference type="EMBL" id="OYX05604.1"/>
    </source>
</evidence>
<name>A0A258DD89_CAUVI</name>
<proteinExistence type="predicted"/>
<comment type="caution">
    <text evidence="1">The sequence shown here is derived from an EMBL/GenBank/DDBJ whole genome shotgun (WGS) entry which is preliminary data.</text>
</comment>
<reference evidence="1 2" key="1">
    <citation type="submission" date="2017-03" db="EMBL/GenBank/DDBJ databases">
        <title>Lifting the veil on microbial sulfur biogeochemistry in mining wastewaters.</title>
        <authorList>
            <person name="Kantor R.S."/>
            <person name="Colenbrander Nelson T."/>
            <person name="Marshall S."/>
            <person name="Bennett D."/>
            <person name="Apte S."/>
            <person name="Camacho D."/>
            <person name="Thomas B.C."/>
            <person name="Warren L.A."/>
            <person name="Banfield J.F."/>
        </authorList>
    </citation>
    <scope>NUCLEOTIDE SEQUENCE [LARGE SCALE GENOMIC DNA]</scope>
    <source>
        <strain evidence="1">32-67-7</strain>
    </source>
</reference>
<dbReference type="AlphaFoldDB" id="A0A258DD89"/>
<dbReference type="EMBL" id="NCDQ01000028">
    <property type="protein sequence ID" value="OYX05604.1"/>
    <property type="molecule type" value="Genomic_DNA"/>
</dbReference>
<evidence type="ECO:0000313" key="2">
    <source>
        <dbReference type="Proteomes" id="UP000215616"/>
    </source>
</evidence>
<accession>A0A258DD89</accession>
<dbReference type="Proteomes" id="UP000215616">
    <property type="component" value="Unassembled WGS sequence"/>
</dbReference>